<feature type="binding site" evidence="8">
    <location>
        <position position="290"/>
    </location>
    <ligand>
        <name>Mn(2+)</name>
        <dbReference type="ChEBI" id="CHEBI:29035"/>
        <label>2</label>
    </ligand>
</feature>
<dbReference type="CDD" id="cd00433">
    <property type="entry name" value="Peptidase_M17"/>
    <property type="match status" value="1"/>
</dbReference>
<feature type="binding site" evidence="8">
    <location>
        <position position="267"/>
    </location>
    <ligand>
        <name>Mn(2+)</name>
        <dbReference type="ChEBI" id="CHEBI:29035"/>
        <label>2</label>
    </ligand>
</feature>
<comment type="cofactor">
    <cofactor evidence="8">
        <name>Mn(2+)</name>
        <dbReference type="ChEBI" id="CHEBI:29035"/>
    </cofactor>
    <text evidence="8">Binds 2 manganese ions per subunit.</text>
</comment>
<dbReference type="InterPro" id="IPR023042">
    <property type="entry name" value="Peptidase_M17_leu_NH2_pept"/>
</dbReference>
<dbReference type="InterPro" id="IPR043472">
    <property type="entry name" value="Macro_dom-like"/>
</dbReference>
<sequence length="498" mass="51839">MDFSIKAFDTKNTLAAAKTGVLAVAVFENKKLSQAAKTLDQTGEITAALKSGDISGKAGSTLLLRGVAGVAAQRVLLVGMGADEAVGEKNFMTAVGATLKAFASLGAADGIIAFPMTEVKERTPEWAMRAVVVAATDAEFRSDAQKSKKDPALTGVRKVTLAVPLANGEAKAALAQSIAIANGMSLTKELGNLSPNVCTPTYLATVARKLADDHGFDVEVLERKQLEALKMGSFLSVAKGSDEAPKFIVLKHMGGGKKDAPVVLVGKGITFDTGGISIKPGPGMDEMKYDMCGAGSVLGTFRAIGEMGLKLNVIGIVAACENMPSGRASKPGDIVTAMNGLTIEILNTDAEGRLILCDALTYAERFKPAAVVDIATLTGACIVSLGHHNSGLFTRHDAAHDALAEELLDAGKQTGDGAWRLPIGEQYNEQLKSNFADLANIGTPGGASITAACFLENFTRNYTWAHLDIAGTAWKSGAAKGATGRPVPLLTTFLMNRV</sequence>
<keyword evidence="5 8" id="KW-0645">Protease</keyword>
<reference evidence="11" key="1">
    <citation type="journal article" date="2019" name="Int. J. Syst. Evol. Microbiol.">
        <title>The Global Catalogue of Microorganisms (GCM) 10K type strain sequencing project: providing services to taxonomists for standard genome sequencing and annotation.</title>
        <authorList>
            <consortium name="The Broad Institute Genomics Platform"/>
            <consortium name="The Broad Institute Genome Sequencing Center for Infectious Disease"/>
            <person name="Wu L."/>
            <person name="Ma J."/>
        </authorList>
    </citation>
    <scope>NUCLEOTIDE SEQUENCE [LARGE SCALE GENOMIC DNA]</scope>
    <source>
        <strain evidence="11">CCUG 43111</strain>
    </source>
</reference>
<dbReference type="Pfam" id="PF02789">
    <property type="entry name" value="Peptidase_M17_N"/>
    <property type="match status" value="1"/>
</dbReference>
<dbReference type="PRINTS" id="PR00481">
    <property type="entry name" value="LAMNOPPTDASE"/>
</dbReference>
<dbReference type="EC" id="3.4.11.1" evidence="8"/>
<comment type="function">
    <text evidence="8">Presumably involved in the processing and regular turnover of intracellular proteins. Catalyzes the removal of unsubstituted N-terminal amino acids from various peptides.</text>
</comment>
<feature type="active site" evidence="8">
    <location>
        <position position="279"/>
    </location>
</feature>
<evidence type="ECO:0000256" key="4">
    <source>
        <dbReference type="ARBA" id="ARBA00022438"/>
    </source>
</evidence>
<protein>
    <recommendedName>
        <fullName evidence="8">Probable cytosol aminopeptidase</fullName>
        <ecNumber evidence="8">3.4.11.1</ecNumber>
    </recommendedName>
    <alternativeName>
        <fullName evidence="8">Leucine aminopeptidase</fullName>
        <shortName evidence="8">LAP</shortName>
        <ecNumber evidence="8">3.4.11.10</ecNumber>
    </alternativeName>
    <alternativeName>
        <fullName evidence="8">Leucyl aminopeptidase</fullName>
    </alternativeName>
</protein>
<dbReference type="PANTHER" id="PTHR11963">
    <property type="entry name" value="LEUCINE AMINOPEPTIDASE-RELATED"/>
    <property type="match status" value="1"/>
</dbReference>
<evidence type="ECO:0000256" key="1">
    <source>
        <dbReference type="ARBA" id="ARBA00000135"/>
    </source>
</evidence>
<evidence type="ECO:0000256" key="2">
    <source>
        <dbReference type="ARBA" id="ARBA00000967"/>
    </source>
</evidence>
<dbReference type="Gene3D" id="3.40.630.10">
    <property type="entry name" value="Zn peptidases"/>
    <property type="match status" value="1"/>
</dbReference>
<evidence type="ECO:0000256" key="7">
    <source>
        <dbReference type="ARBA" id="ARBA00023211"/>
    </source>
</evidence>
<comment type="catalytic activity">
    <reaction evidence="2 8">
        <text>Release of an N-terminal amino acid, preferentially leucine, but not glutamic or aspartic acids.</text>
        <dbReference type="EC" id="3.4.11.10"/>
    </reaction>
</comment>
<dbReference type="Pfam" id="PF00883">
    <property type="entry name" value="Peptidase_M17"/>
    <property type="match status" value="1"/>
</dbReference>
<proteinExistence type="inferred from homology"/>
<dbReference type="EC" id="3.4.11.10" evidence="8"/>
<dbReference type="SUPFAM" id="SSF53187">
    <property type="entry name" value="Zn-dependent exopeptidases"/>
    <property type="match status" value="1"/>
</dbReference>
<name>A0ABW0MR29_9BURK</name>
<keyword evidence="11" id="KW-1185">Reference proteome</keyword>
<evidence type="ECO:0000313" key="10">
    <source>
        <dbReference type="EMBL" id="MFC5480709.1"/>
    </source>
</evidence>
<evidence type="ECO:0000256" key="8">
    <source>
        <dbReference type="HAMAP-Rule" id="MF_00181"/>
    </source>
</evidence>
<feature type="binding site" evidence="8">
    <location>
        <position position="272"/>
    </location>
    <ligand>
        <name>Mn(2+)</name>
        <dbReference type="ChEBI" id="CHEBI:29035"/>
        <label>2</label>
    </ligand>
</feature>
<feature type="binding site" evidence="8">
    <location>
        <position position="351"/>
    </location>
    <ligand>
        <name>Mn(2+)</name>
        <dbReference type="ChEBI" id="CHEBI:29035"/>
        <label>2</label>
    </ligand>
</feature>
<comment type="similarity">
    <text evidence="3 8">Belongs to the peptidase M17 family.</text>
</comment>
<dbReference type="EMBL" id="JBHSMR010000014">
    <property type="protein sequence ID" value="MFC5480709.1"/>
    <property type="molecule type" value="Genomic_DNA"/>
</dbReference>
<evidence type="ECO:0000256" key="3">
    <source>
        <dbReference type="ARBA" id="ARBA00009528"/>
    </source>
</evidence>
<dbReference type="SUPFAM" id="SSF52949">
    <property type="entry name" value="Macro domain-like"/>
    <property type="match status" value="1"/>
</dbReference>
<dbReference type="HAMAP" id="MF_00181">
    <property type="entry name" value="Cytosol_peptidase_M17"/>
    <property type="match status" value="1"/>
</dbReference>
<dbReference type="PROSITE" id="PS00631">
    <property type="entry name" value="CYTOSOL_AP"/>
    <property type="match status" value="1"/>
</dbReference>
<feature type="binding site" evidence="8">
    <location>
        <position position="351"/>
    </location>
    <ligand>
        <name>Mn(2+)</name>
        <dbReference type="ChEBI" id="CHEBI:29035"/>
        <label>1</label>
    </ligand>
</feature>
<dbReference type="Proteomes" id="UP001596101">
    <property type="component" value="Unassembled WGS sequence"/>
</dbReference>
<dbReference type="NCBIfam" id="NF002074">
    <property type="entry name" value="PRK00913.1-4"/>
    <property type="match status" value="1"/>
</dbReference>
<evidence type="ECO:0000256" key="5">
    <source>
        <dbReference type="ARBA" id="ARBA00022670"/>
    </source>
</evidence>
<dbReference type="Gene3D" id="3.40.220.10">
    <property type="entry name" value="Leucine Aminopeptidase, subunit E, domain 1"/>
    <property type="match status" value="1"/>
</dbReference>
<keyword evidence="8" id="KW-0479">Metal-binding</keyword>
<dbReference type="InterPro" id="IPR011356">
    <property type="entry name" value="Leucine_aapep/pepB"/>
</dbReference>
<evidence type="ECO:0000259" key="9">
    <source>
        <dbReference type="PROSITE" id="PS00631"/>
    </source>
</evidence>
<comment type="subcellular location">
    <subcellularLocation>
        <location evidence="8">Cytoplasm</location>
    </subcellularLocation>
</comment>
<accession>A0ABW0MR29</accession>
<dbReference type="InterPro" id="IPR008283">
    <property type="entry name" value="Peptidase_M17_N"/>
</dbReference>
<dbReference type="PANTHER" id="PTHR11963:SF23">
    <property type="entry name" value="CYTOSOL AMINOPEPTIDASE"/>
    <property type="match status" value="1"/>
</dbReference>
<keyword evidence="6 8" id="KW-0378">Hydrolase</keyword>
<feature type="binding site" evidence="8">
    <location>
        <position position="272"/>
    </location>
    <ligand>
        <name>Mn(2+)</name>
        <dbReference type="ChEBI" id="CHEBI:29035"/>
        <label>1</label>
    </ligand>
</feature>
<dbReference type="GO" id="GO:0004177">
    <property type="term" value="F:aminopeptidase activity"/>
    <property type="evidence" value="ECO:0007669"/>
    <property type="project" value="UniProtKB-KW"/>
</dbReference>
<keyword evidence="8" id="KW-0963">Cytoplasm</keyword>
<keyword evidence="4 8" id="KW-0031">Aminopeptidase</keyword>
<feature type="binding site" evidence="8">
    <location>
        <position position="349"/>
    </location>
    <ligand>
        <name>Mn(2+)</name>
        <dbReference type="ChEBI" id="CHEBI:29035"/>
        <label>1</label>
    </ligand>
</feature>
<evidence type="ECO:0000256" key="6">
    <source>
        <dbReference type="ARBA" id="ARBA00022801"/>
    </source>
</evidence>
<comment type="catalytic activity">
    <reaction evidence="1 8">
        <text>Release of an N-terminal amino acid, Xaa-|-Yaa-, in which Xaa is preferably Leu, but may be other amino acids including Pro although not Arg or Lys, and Yaa may be Pro. Amino acid amides and methyl esters are also readily hydrolyzed, but rates on arylamides are exceedingly low.</text>
        <dbReference type="EC" id="3.4.11.1"/>
    </reaction>
</comment>
<dbReference type="RefSeq" id="WP_379760486.1">
    <property type="nucleotide sequence ID" value="NZ_JBHSMR010000014.1"/>
</dbReference>
<comment type="caution">
    <text evidence="10">The sequence shown here is derived from an EMBL/GenBank/DDBJ whole genome shotgun (WGS) entry which is preliminary data.</text>
</comment>
<keyword evidence="7 8" id="KW-0464">Manganese</keyword>
<organism evidence="10 11">
    <name type="scientific">Massilia suwonensis</name>
    <dbReference type="NCBI Taxonomy" id="648895"/>
    <lineage>
        <taxon>Bacteria</taxon>
        <taxon>Pseudomonadati</taxon>
        <taxon>Pseudomonadota</taxon>
        <taxon>Betaproteobacteria</taxon>
        <taxon>Burkholderiales</taxon>
        <taxon>Oxalobacteraceae</taxon>
        <taxon>Telluria group</taxon>
        <taxon>Massilia</taxon>
    </lineage>
</organism>
<feature type="active site" evidence="8">
    <location>
        <position position="353"/>
    </location>
</feature>
<gene>
    <name evidence="8" type="primary">pepA</name>
    <name evidence="10" type="ORF">ACFPQ5_21105</name>
</gene>
<feature type="domain" description="Cytosol aminopeptidase" evidence="9">
    <location>
        <begin position="347"/>
        <end position="354"/>
    </location>
</feature>
<evidence type="ECO:0000313" key="11">
    <source>
        <dbReference type="Proteomes" id="UP001596101"/>
    </source>
</evidence>
<dbReference type="InterPro" id="IPR000819">
    <property type="entry name" value="Peptidase_M17_C"/>
</dbReference>